<organism evidence="12 13">
    <name type="scientific">Methanosarcina spelaei</name>
    <dbReference type="NCBI Taxonomy" id="1036679"/>
    <lineage>
        <taxon>Archaea</taxon>
        <taxon>Methanobacteriati</taxon>
        <taxon>Methanobacteriota</taxon>
        <taxon>Stenosarchaea group</taxon>
        <taxon>Methanomicrobia</taxon>
        <taxon>Methanosarcinales</taxon>
        <taxon>Methanosarcinaceae</taxon>
        <taxon>Methanosarcina</taxon>
    </lineage>
</organism>
<feature type="domain" description="Alpha-D-phosphohexomutase C-terminal" evidence="8">
    <location>
        <begin position="360"/>
        <end position="430"/>
    </location>
</feature>
<evidence type="ECO:0000259" key="10">
    <source>
        <dbReference type="Pfam" id="PF02879"/>
    </source>
</evidence>
<protein>
    <recommendedName>
        <fullName evidence="6">Probable phosphoglucosamine mutase</fullName>
        <ecNumber evidence="6">5.4.2.10</ecNumber>
    </recommendedName>
</protein>
<evidence type="ECO:0000256" key="4">
    <source>
        <dbReference type="ARBA" id="ARBA00022842"/>
    </source>
</evidence>
<dbReference type="InterPro" id="IPR024086">
    <property type="entry name" value="GlmM_arc-type"/>
</dbReference>
<dbReference type="Gene3D" id="3.40.120.10">
    <property type="entry name" value="Alpha-D-Glucose-1,6-Bisphosphate, subunit A, domain 3"/>
    <property type="match status" value="3"/>
</dbReference>
<dbReference type="InterPro" id="IPR005844">
    <property type="entry name" value="A-D-PHexomutase_a/b/a-I"/>
</dbReference>
<evidence type="ECO:0000259" key="8">
    <source>
        <dbReference type="Pfam" id="PF00408"/>
    </source>
</evidence>
<feature type="domain" description="Alpha-D-phosphohexomutase alpha/beta/alpha" evidence="9">
    <location>
        <begin position="2"/>
        <end position="127"/>
    </location>
</feature>
<dbReference type="AlphaFoldDB" id="A0A2A2HWQ7"/>
<dbReference type="GO" id="GO:0000287">
    <property type="term" value="F:magnesium ion binding"/>
    <property type="evidence" value="ECO:0007669"/>
    <property type="project" value="UniProtKB-UniRule"/>
</dbReference>
<dbReference type="Gene3D" id="3.30.310.50">
    <property type="entry name" value="Alpha-D-phosphohexomutase, C-terminal domain"/>
    <property type="match status" value="1"/>
</dbReference>
<evidence type="ECO:0000259" key="11">
    <source>
        <dbReference type="Pfam" id="PF02880"/>
    </source>
</evidence>
<evidence type="ECO:0000256" key="5">
    <source>
        <dbReference type="ARBA" id="ARBA00023235"/>
    </source>
</evidence>
<proteinExistence type="inferred from homology"/>
<feature type="active site" description="Phosphoserine intermediate" evidence="6">
    <location>
        <position position="91"/>
    </location>
</feature>
<dbReference type="CDD" id="cd03087">
    <property type="entry name" value="PGM_like1"/>
    <property type="match status" value="1"/>
</dbReference>
<dbReference type="Pfam" id="PF02879">
    <property type="entry name" value="PGM_PMM_II"/>
    <property type="match status" value="1"/>
</dbReference>
<dbReference type="Proteomes" id="UP000218164">
    <property type="component" value="Unassembled WGS sequence"/>
</dbReference>
<sequence>MKLFGSSGIRGIANKEITPELALRVGLVLGSRKKTAVIGRDPRVSAPMIEHALIAGLTATGCAVTEIGLVSTPTLAYATREYECGVMVTASHNPSEYVGIKLWNPDGMAFDSAQQEEIEKAIEDEDFSMVPWNLIGKFEEDGSAIRAHMNMIKKLVESSSLKVVLDCGCGAGGTISPYLLQELGCEVITLNAQPDGHFPARNPEPNDENLSMLKKAVVNFGADLGIAHDGDADRMMAVDEKGNFVSGDEMLAIFGLYECNGKKGTVVVPVDTSMMVDDSLKGSEIVRTRVGDVYVAEGIKQCGAIYGGEPSGSWIFPKISYCPDGIYAAAKLVEIVKKKKLSELREELPTYATKRGAFPCANDKKAEFMEKIKAKLEPLGKVLDIDGIRVEMDNGWVLIRPSGTEAKVRITAEARENVDEIFEMAEKIAKEALK</sequence>
<dbReference type="FunFam" id="3.30.310.50:FF:000009">
    <property type="entry name" value="Probable phosphoglucosamine mutase"/>
    <property type="match status" value="1"/>
</dbReference>
<dbReference type="EMBL" id="LMVP01000061">
    <property type="protein sequence ID" value="PAV13726.1"/>
    <property type="molecule type" value="Genomic_DNA"/>
</dbReference>
<comment type="caution">
    <text evidence="12">The sequence shown here is derived from an EMBL/GenBank/DDBJ whole genome shotgun (WGS) entry which is preliminary data.</text>
</comment>
<dbReference type="FunFam" id="3.40.120.10:FF:000003">
    <property type="entry name" value="Phosphoglucosamine mutase"/>
    <property type="match status" value="1"/>
</dbReference>
<dbReference type="InterPro" id="IPR005841">
    <property type="entry name" value="Alpha-D-phosphohexomutase_SF"/>
</dbReference>
<feature type="domain" description="Alpha-D-phosphohexomutase alpha/beta/alpha" evidence="10">
    <location>
        <begin position="151"/>
        <end position="242"/>
    </location>
</feature>
<dbReference type="InterPro" id="IPR005843">
    <property type="entry name" value="A-D-PHexomutase_C"/>
</dbReference>
<dbReference type="InterPro" id="IPR005846">
    <property type="entry name" value="A-D-PHexomutase_a/b/a-III"/>
</dbReference>
<feature type="binding site" description="via phosphate group" evidence="6">
    <location>
        <position position="91"/>
    </location>
    <ligand>
        <name>Mg(2+)</name>
        <dbReference type="ChEBI" id="CHEBI:18420"/>
    </ligand>
</feature>
<evidence type="ECO:0000256" key="7">
    <source>
        <dbReference type="RuleBase" id="RU004326"/>
    </source>
</evidence>
<feature type="binding site" evidence="6">
    <location>
        <position position="229"/>
    </location>
    <ligand>
        <name>Mg(2+)</name>
        <dbReference type="ChEBI" id="CHEBI:18420"/>
    </ligand>
</feature>
<evidence type="ECO:0000313" key="13">
    <source>
        <dbReference type="Proteomes" id="UP000218164"/>
    </source>
</evidence>
<dbReference type="PRINTS" id="PR00509">
    <property type="entry name" value="PGMPMM"/>
</dbReference>
<dbReference type="PROSITE" id="PS00710">
    <property type="entry name" value="PGM_PMM"/>
    <property type="match status" value="1"/>
</dbReference>
<keyword evidence="13" id="KW-1185">Reference proteome</keyword>
<feature type="domain" description="Alpha-D-phosphohexomutase alpha/beta/alpha" evidence="11">
    <location>
        <begin position="247"/>
        <end position="349"/>
    </location>
</feature>
<dbReference type="InterPro" id="IPR036900">
    <property type="entry name" value="A-D-PHexomutase_C_sf"/>
</dbReference>
<dbReference type="GO" id="GO:0008966">
    <property type="term" value="F:phosphoglucosamine mutase activity"/>
    <property type="evidence" value="ECO:0007669"/>
    <property type="project" value="UniProtKB-UniRule"/>
</dbReference>
<evidence type="ECO:0000256" key="6">
    <source>
        <dbReference type="HAMAP-Rule" id="MF_01554"/>
    </source>
</evidence>
<feature type="modified residue" description="Phosphoserine" evidence="6">
    <location>
        <position position="91"/>
    </location>
</feature>
<comment type="cofactor">
    <cofactor evidence="6">
        <name>Mg(2+)</name>
        <dbReference type="ChEBI" id="CHEBI:18420"/>
    </cofactor>
    <text evidence="6">Binds 1 Mg(2+) ion per subunit.</text>
</comment>
<dbReference type="OrthoDB" id="10363at2157"/>
<evidence type="ECO:0000256" key="1">
    <source>
        <dbReference type="ARBA" id="ARBA00010231"/>
    </source>
</evidence>
<dbReference type="EC" id="5.4.2.10" evidence="6"/>
<feature type="binding site" evidence="6">
    <location>
        <position position="233"/>
    </location>
    <ligand>
        <name>Mg(2+)</name>
        <dbReference type="ChEBI" id="CHEBI:18420"/>
    </ligand>
</feature>
<keyword evidence="3 6" id="KW-0479">Metal-binding</keyword>
<dbReference type="SUPFAM" id="SSF53738">
    <property type="entry name" value="Phosphoglucomutase, first 3 domains"/>
    <property type="match status" value="3"/>
</dbReference>
<dbReference type="Pfam" id="PF02878">
    <property type="entry name" value="PGM_PMM_I"/>
    <property type="match status" value="1"/>
</dbReference>
<evidence type="ECO:0000259" key="9">
    <source>
        <dbReference type="Pfam" id="PF02878"/>
    </source>
</evidence>
<dbReference type="InterPro" id="IPR016066">
    <property type="entry name" value="A-D-PHexomutase_CS"/>
</dbReference>
<accession>A0A2A2HWQ7</accession>
<feature type="binding site" evidence="6">
    <location>
        <position position="231"/>
    </location>
    <ligand>
        <name>Mg(2+)</name>
        <dbReference type="ChEBI" id="CHEBI:18420"/>
    </ligand>
</feature>
<keyword evidence="4 6" id="KW-0460">Magnesium</keyword>
<evidence type="ECO:0000313" key="12">
    <source>
        <dbReference type="EMBL" id="PAV13726.1"/>
    </source>
</evidence>
<dbReference type="NCBIfam" id="TIGR03990">
    <property type="entry name" value="Arch_GlmM"/>
    <property type="match status" value="1"/>
</dbReference>
<comment type="catalytic activity">
    <reaction evidence="6">
        <text>alpha-D-glucosamine 1-phosphate = D-glucosamine 6-phosphate</text>
        <dbReference type="Rhea" id="RHEA:23424"/>
        <dbReference type="ChEBI" id="CHEBI:58516"/>
        <dbReference type="ChEBI" id="CHEBI:58725"/>
        <dbReference type="EC" id="5.4.2.10"/>
    </reaction>
</comment>
<dbReference type="FunFam" id="3.40.120.10:FF:000001">
    <property type="entry name" value="Phosphoglucosamine mutase"/>
    <property type="match status" value="1"/>
</dbReference>
<dbReference type="PANTHER" id="PTHR43771">
    <property type="entry name" value="PHOSPHOMANNOMUTASE"/>
    <property type="match status" value="1"/>
</dbReference>
<dbReference type="GO" id="GO:0005975">
    <property type="term" value="P:carbohydrate metabolic process"/>
    <property type="evidence" value="ECO:0007669"/>
    <property type="project" value="InterPro"/>
</dbReference>
<reference evidence="12 13" key="1">
    <citation type="journal article" date="2017" name="BMC Genomics">
        <title>Genomic analysis of methanogenic archaea reveals a shift towards energy conservation.</title>
        <authorList>
            <person name="Gilmore S.P."/>
            <person name="Henske J.K."/>
            <person name="Sexton J.A."/>
            <person name="Solomon K.V."/>
            <person name="Seppala S."/>
            <person name="Yoo J.I."/>
            <person name="Huyett L.M."/>
            <person name="Pressman A."/>
            <person name="Cogan J.Z."/>
            <person name="Kivenson V."/>
            <person name="Peng X."/>
            <person name="Tan Y."/>
            <person name="Valentine D.L."/>
            <person name="O'Malley M.A."/>
        </authorList>
    </citation>
    <scope>NUCLEOTIDE SEQUENCE [LARGE SCALE GENOMIC DNA]</scope>
    <source>
        <strain evidence="12 13">MC-15</strain>
    </source>
</reference>
<dbReference type="InterPro" id="IPR023666">
    <property type="entry name" value="GlmM_arc"/>
</dbReference>
<dbReference type="SUPFAM" id="SSF55957">
    <property type="entry name" value="Phosphoglucomutase, C-terminal domain"/>
    <property type="match status" value="1"/>
</dbReference>
<dbReference type="RefSeq" id="WP_095643492.1">
    <property type="nucleotide sequence ID" value="NZ_LMVP01000061.1"/>
</dbReference>
<dbReference type="PANTHER" id="PTHR43771:SF1">
    <property type="entry name" value="PHOSPHOMANNOMUTASE"/>
    <property type="match status" value="1"/>
</dbReference>
<name>A0A2A2HWQ7_9EURY</name>
<evidence type="ECO:0000256" key="2">
    <source>
        <dbReference type="ARBA" id="ARBA00022553"/>
    </source>
</evidence>
<comment type="similarity">
    <text evidence="1 6 7">Belongs to the phosphohexose mutase family.</text>
</comment>
<gene>
    <name evidence="6" type="primary">glmM</name>
    <name evidence="12" type="ORF">ASJ81_16720</name>
</gene>
<comment type="function">
    <text evidence="6">Catalyzes the conversion of glucosamine-6-phosphate to glucosamine-1-phosphate.</text>
</comment>
<dbReference type="InterPro" id="IPR016055">
    <property type="entry name" value="A-D-PHexomutase_a/b/a-I/II/III"/>
</dbReference>
<dbReference type="InterPro" id="IPR005845">
    <property type="entry name" value="A-D-PHexomutase_a/b/a-II"/>
</dbReference>
<keyword evidence="5 6" id="KW-0413">Isomerase</keyword>
<evidence type="ECO:0000256" key="3">
    <source>
        <dbReference type="ARBA" id="ARBA00022723"/>
    </source>
</evidence>
<comment type="PTM">
    <text evidence="6">Activated by phosphorylation.</text>
</comment>
<dbReference type="HAMAP" id="MF_01554_A">
    <property type="entry name" value="GlmM_A"/>
    <property type="match status" value="1"/>
</dbReference>
<dbReference type="Pfam" id="PF00408">
    <property type="entry name" value="PGM_PMM_IV"/>
    <property type="match status" value="1"/>
</dbReference>
<keyword evidence="2 6" id="KW-0597">Phosphoprotein</keyword>
<dbReference type="Pfam" id="PF02880">
    <property type="entry name" value="PGM_PMM_III"/>
    <property type="match status" value="1"/>
</dbReference>